<evidence type="ECO:0000259" key="6">
    <source>
        <dbReference type="Pfam" id="PF04082"/>
    </source>
</evidence>
<feature type="domain" description="Xylanolytic transcriptional activator regulatory" evidence="6">
    <location>
        <begin position="125"/>
        <end position="188"/>
    </location>
</feature>
<evidence type="ECO:0000256" key="4">
    <source>
        <dbReference type="ARBA" id="ARBA00023163"/>
    </source>
</evidence>
<dbReference type="GO" id="GO:0008270">
    <property type="term" value="F:zinc ion binding"/>
    <property type="evidence" value="ECO:0007669"/>
    <property type="project" value="InterPro"/>
</dbReference>
<evidence type="ECO:0000313" key="7">
    <source>
        <dbReference type="EMBL" id="KAE8167925.1"/>
    </source>
</evidence>
<name>A0A5N6VA73_ASPTM</name>
<gene>
    <name evidence="7" type="ORF">BDV40DRAFT_295045</name>
</gene>
<dbReference type="Proteomes" id="UP000326950">
    <property type="component" value="Unassembled WGS sequence"/>
</dbReference>
<evidence type="ECO:0000256" key="5">
    <source>
        <dbReference type="ARBA" id="ARBA00023242"/>
    </source>
</evidence>
<dbReference type="AlphaFoldDB" id="A0A5N6VA73"/>
<dbReference type="CDD" id="cd12148">
    <property type="entry name" value="fungal_TF_MHR"/>
    <property type="match status" value="1"/>
</dbReference>
<dbReference type="GO" id="GO:0000981">
    <property type="term" value="F:DNA-binding transcription factor activity, RNA polymerase II-specific"/>
    <property type="evidence" value="ECO:0007669"/>
    <property type="project" value="InterPro"/>
</dbReference>
<dbReference type="InterPro" id="IPR050815">
    <property type="entry name" value="TF_fung"/>
</dbReference>
<keyword evidence="5" id="KW-0539">Nucleus</keyword>
<proteinExistence type="predicted"/>
<evidence type="ECO:0000256" key="1">
    <source>
        <dbReference type="ARBA" id="ARBA00004123"/>
    </source>
</evidence>
<dbReference type="EMBL" id="ML738587">
    <property type="protein sequence ID" value="KAE8167925.1"/>
    <property type="molecule type" value="Genomic_DNA"/>
</dbReference>
<keyword evidence="8" id="KW-1185">Reference proteome</keyword>
<reference evidence="7 8" key="1">
    <citation type="submission" date="2019-04" db="EMBL/GenBank/DDBJ databases">
        <title>Friends and foes A comparative genomics study of 23 Aspergillus species from section Flavi.</title>
        <authorList>
            <consortium name="DOE Joint Genome Institute"/>
            <person name="Kjaerbolling I."/>
            <person name="Vesth T."/>
            <person name="Frisvad J.C."/>
            <person name="Nybo J.L."/>
            <person name="Theobald S."/>
            <person name="Kildgaard S."/>
            <person name="Isbrandt T."/>
            <person name="Kuo A."/>
            <person name="Sato A."/>
            <person name="Lyhne E.K."/>
            <person name="Kogle M.E."/>
            <person name="Wiebenga A."/>
            <person name="Kun R.S."/>
            <person name="Lubbers R.J."/>
            <person name="Makela M.R."/>
            <person name="Barry K."/>
            <person name="Chovatia M."/>
            <person name="Clum A."/>
            <person name="Daum C."/>
            <person name="Haridas S."/>
            <person name="He G."/>
            <person name="LaButti K."/>
            <person name="Lipzen A."/>
            <person name="Mondo S."/>
            <person name="Riley R."/>
            <person name="Salamov A."/>
            <person name="Simmons B.A."/>
            <person name="Magnuson J.K."/>
            <person name="Henrissat B."/>
            <person name="Mortensen U.H."/>
            <person name="Larsen T.O."/>
            <person name="Devries R.P."/>
            <person name="Grigoriev I.V."/>
            <person name="Machida M."/>
            <person name="Baker S.E."/>
            <person name="Andersen M.R."/>
        </authorList>
    </citation>
    <scope>NUCLEOTIDE SEQUENCE [LARGE SCALE GENOMIC DNA]</scope>
    <source>
        <strain evidence="7 8">CBS 117626</strain>
    </source>
</reference>
<dbReference type="InterPro" id="IPR007219">
    <property type="entry name" value="XnlR_reg_dom"/>
</dbReference>
<comment type="subcellular location">
    <subcellularLocation>
        <location evidence="1">Nucleus</location>
    </subcellularLocation>
</comment>
<dbReference type="GO" id="GO:0006351">
    <property type="term" value="P:DNA-templated transcription"/>
    <property type="evidence" value="ECO:0007669"/>
    <property type="project" value="InterPro"/>
</dbReference>
<organism evidence="7 8">
    <name type="scientific">Aspergillus tamarii</name>
    <dbReference type="NCBI Taxonomy" id="41984"/>
    <lineage>
        <taxon>Eukaryota</taxon>
        <taxon>Fungi</taxon>
        <taxon>Dikarya</taxon>
        <taxon>Ascomycota</taxon>
        <taxon>Pezizomycotina</taxon>
        <taxon>Eurotiomycetes</taxon>
        <taxon>Eurotiomycetidae</taxon>
        <taxon>Eurotiales</taxon>
        <taxon>Aspergillaceae</taxon>
        <taxon>Aspergillus</taxon>
        <taxon>Aspergillus subgen. Circumdati</taxon>
    </lineage>
</organism>
<accession>A0A5N6VA73</accession>
<dbReference type="OrthoDB" id="3862662at2759"/>
<dbReference type="PANTHER" id="PTHR47338:SF20">
    <property type="entry name" value="ZN(II)2CYS6 TRANSCRIPTION FACTOR (EUROFUNG)"/>
    <property type="match status" value="1"/>
</dbReference>
<keyword evidence="4" id="KW-0804">Transcription</keyword>
<protein>
    <recommendedName>
        <fullName evidence="6">Xylanolytic transcriptional activator regulatory domain-containing protein</fullName>
    </recommendedName>
</protein>
<evidence type="ECO:0000256" key="2">
    <source>
        <dbReference type="ARBA" id="ARBA00022723"/>
    </source>
</evidence>
<evidence type="ECO:0000256" key="3">
    <source>
        <dbReference type="ARBA" id="ARBA00023015"/>
    </source>
</evidence>
<dbReference type="Pfam" id="PF04082">
    <property type="entry name" value="Fungal_trans"/>
    <property type="match status" value="1"/>
</dbReference>
<dbReference type="GO" id="GO:0005634">
    <property type="term" value="C:nucleus"/>
    <property type="evidence" value="ECO:0007669"/>
    <property type="project" value="UniProtKB-SubCell"/>
</dbReference>
<evidence type="ECO:0000313" key="8">
    <source>
        <dbReference type="Proteomes" id="UP000326950"/>
    </source>
</evidence>
<dbReference type="PANTHER" id="PTHR47338">
    <property type="entry name" value="ZN(II)2CYS6 TRANSCRIPTION FACTOR (EUROFUNG)-RELATED"/>
    <property type="match status" value="1"/>
</dbReference>
<dbReference type="GO" id="GO:0003677">
    <property type="term" value="F:DNA binding"/>
    <property type="evidence" value="ECO:0007669"/>
    <property type="project" value="InterPro"/>
</dbReference>
<keyword evidence="3" id="KW-0805">Transcription regulation</keyword>
<keyword evidence="2" id="KW-0479">Metal-binding</keyword>
<sequence length="426" mass="47645">MHLGYDRSQSRTGHRDPGPLSLDPLYSLHLSMADAHGIDTHCTSRVFHILDRLNCELEDVVSCHVQHVHPWLPIIHPRSLAHRVSSLRQSPSAELSSLVINILLSNPPITAFVLDPALVQYVYNSGLLLAVYEQGSGHLSDAYLTLSTCASLGYAIGLHKLPDSNTSDREERKRVWWATYLLDRLVYYSDKTTNRIPLTQSARVGDALPIHDDMWTHHTDAAQWVSDVPILSITPIERLGCFAQQIQAMSLLDRVITPMRDGLNRPKRLLDEDIYQLDTAIQNALRGTLNSSGTDWEPRYRAVVILLLALLEHHETASASVPHENKPALISESSIAAIEMALNFARDIVLMDDILDNQRMPLAAVLLLEKAGTMAIVLNAHYKRNIDVLEPLIGSLERASKRWTIAALLNEKSSVLLNFQTIMKTP</sequence>